<sequence>MEPAGGSGGQGQSVDTIDTLSIAIRLAKSLRYAGCAQGVDGHATPAVVGIRSAWANPDQVGHCVKELAEIVDRSRAGGDHVDILSDSAFRAHISALTRFASSVSSMTPAQDTFFVAVAERLATIHRVTRPRHGTPLTNLQMRTSDRIASCVFELALGAIARQTGDPALVASCRSSISTILSDSDTVDDDIGSGNEDDGDAPTATALVPRIPDLSSGIGYREQSQPRFTSTYGSDWEAIPGRAIFRTSSSNAMEVDFEGLTCNAFVNVADTGADLSHMCSRPRNETVPRNVPDEDPSENDDVFDDDDDEQSYLEDEKEADDSTTYDSREDSSRKAAIANASLEKRFHEKHDGLARLLRACTKYVAIVNVHSSAADLVSRLSITSSLLGIVASIERPLPSSEAIVTASIATLCAVLDLNAHLRQTVARSGCEYLQEFVTLSTSIKDVIARILHILKHHAPFVISQNARIASASSIMHSVLCYDVANFDELHSQTAFLSFTVDPSLRSRDDVAAAAASPAGIGDSASLGGSVSTSHNSSCTNLVEFGSGESTTLRLRVLEGLALGASLVPFAATLAADAIDDCSLGSARSSVKLGPASSFHSVRGDVIVNAEADAHCIHIGSQTLDLQKYHSFEECLRLLVGETGDDSLPITIFDKTAIAFLMLICSSKTSADVVGLREICASFTRFLVKVLSTEAGLGKLMRFVRPSHLEVVVGASLCCDSLLTSELLSLANALSRSSALSDDLRHRVVKAVLSPSTSFWAYCFPAATLKTVYVMVGPCPSARSILIDRLLVGFDTRVHCLPEDLSASMPSMAQDVLLLVALLMADDSNCRASALQRLMQTVIRKTNISFGPVVNVVHSAWASILFVLSFLVNRILLSPSSQLPVESLDTSFDMAARVDTDNAMHEFELHLLEKFPQRVQCPALTSSVLQSESADQFCDRLWHIMLDLSRKISARARQQEADDVSLTVFQTYVWHRLSELLCVMIPAAQCLPSRYETLSMYSPNLDPQCPTTAHFVRQCMFFSRLGPDRGVRRLMPPDPLLWLLDIIDICQRKLLQAGPDVAPRMWWLHYAIDASVQTLGFHLLSSDSGKHLPEMFILALLHLVDTYAAVIRKYCSSSLQVQPNLQEMSTDFLEVFASALEFGIGDASHLPPGSTDVADISLPDAFKPLSDFWRQLEKSHTLIGPPMSLLRSMQTTLLVVHQALETSLHTWPDVVARLASVAANVLEPLSGSRLAPLSQFFAVYAQFISQDGCASTFAGRSQRQDLIIHLGHVHNVLHRALLLCGRQGHMADDDSSVTRDPLVSLIVDCLAHLRRQQVAWLQEFYSASPESLGDIVQLIVSDQVAIVHEALRLALILTENHDRDNGKDRGDDMVSRFRHALMAPGNGAVDVVIRAAASVRAGPTERRIQEQCWTLLRRLLPSLSSVIFRGVLDRGDPFLNSVACKASALAESVLLDGSSPSAMYAIVSTLCRTASPQQCISCLNALLPRLNNRAAACVLDALDELIEVHISRKVGKNDASGVSSVSSVALPSAPLVLSCASATESPDSASCAVYMCYPETSSAPFELCPFCVRYCFYGKSYDIASSLMPVTSVRRRCGCSAIHVPVASEASISHDELSHSLPSAISADLLASLEQFISSRMNMIDQNPTIGQTTSLVSRIYAVQILPSGVLSSSVSAPGHASSSGSPAQGGSLLSPIMCPPESAEVSAALRVSPAVTRLACVLHQFSNEPLLVVAEQCAVNVYDRWRPPPQRNISNGPQTRMCSTSHIPFRIVGVVSHGDRVAAYGARHVHVLSYDASGKKHGRFRLELALEGFETNLPMPLVIVGLQWTSKGDLLVATSRVVFVFRLPGDSASARVGSVDPVYTTICSPEMIIKSAAICRDRYVYTMMADGTVLVDDFVHGMGRLESVAVRSSPVNSKDPSVIPAASSGVSVHYSRTLRRLVCTWSLGTRIYCLTADGSSVDVERAPISVPVNAGADLRQWVDVHGSHDVIASIATDSNAIILVQINPSSNSAHCRSIGVSERGRRCTSLVDVSPSLQKVSILVHQEHGSLHELRLDTLPKTAPNQVVSVPSFQSFFSPPDPSGPDGSRSWNSRDPAIFDRARVVADVPVRGTSSSTHLIRDIAKSLSEEPGASDIGSSTEIALTIETCLPPGHCIVAIRAILDRPNSAMSSFAMTLPSLHRTVRVTLSSASPNRRAVDVPLSRWESAQLSALWFIVDLQCSTQALGNAKAVPVLSVLSSVEVYSMPRSEFHRATLPFLFPSKFHQWPWPLPNDSDISREVTHEVLLGAALRICQRLGSGCADEHHVILGHILGRVVEVIGRPSFELLDSQFHEILIDVLQSIKPPLESSYLGDLAHASRLGGRLGLRALLSCINMRLQVCGSDEPSCNAARLILGAIDDSLTFMGKFRAEFCSLLTGLPSFMESFILVGRRVFLQEDTAPVMHTPDILPSFMELVCDSAMLLADREADGVCADVPSLLGSVVEFIGHCLVSPFQAVRHAAFKRSYMTFASASQQLGLKTAQLRRSEVEQQQQQLAAAAVPDDSAAAADAGNSGDQTGVGSSIIPNRMSSVLNGANSYQYSSGTGLRSGTTTRYRCDLCDICPIVGPRYHCTHPDCADFDMCVPCFTAGDFTGSTHVSSHEVVLLNEQASSQPRAGSSHNTAAVRLSRRREMSHI</sequence>
<name>A0A0G4J6I3_PLABS</name>
<keyword evidence="8" id="KW-1185">Reference proteome</keyword>
<reference evidence="7 8" key="1">
    <citation type="submission" date="2015-02" db="EMBL/GenBank/DDBJ databases">
        <authorList>
            <person name="Chooi Y.-H."/>
        </authorList>
    </citation>
    <scope>NUCLEOTIDE SEQUENCE [LARGE SCALE GENOMIC DNA]</scope>
    <source>
        <strain evidence="7">E3</strain>
    </source>
</reference>
<accession>A0A0G4J6I3</accession>
<dbReference type="EMBL" id="CDSF01000144">
    <property type="protein sequence ID" value="CEP03165.1"/>
    <property type="molecule type" value="Genomic_DNA"/>
</dbReference>
<feature type="compositionally biased region" description="Acidic residues" evidence="5">
    <location>
        <begin position="292"/>
        <end position="322"/>
    </location>
</feature>
<dbReference type="CDD" id="cd02249">
    <property type="entry name" value="ZZ"/>
    <property type="match status" value="1"/>
</dbReference>
<dbReference type="InterPro" id="IPR000433">
    <property type="entry name" value="Znf_ZZ"/>
</dbReference>
<dbReference type="SUPFAM" id="SSF57850">
    <property type="entry name" value="RING/U-box"/>
    <property type="match status" value="1"/>
</dbReference>
<evidence type="ECO:0000313" key="8">
    <source>
        <dbReference type="Proteomes" id="UP000039324"/>
    </source>
</evidence>
<evidence type="ECO:0000256" key="5">
    <source>
        <dbReference type="SAM" id="MobiDB-lite"/>
    </source>
</evidence>
<keyword evidence="2 4" id="KW-0863">Zinc-finger</keyword>
<dbReference type="Pfam" id="PF00569">
    <property type="entry name" value="ZZ"/>
    <property type="match status" value="1"/>
</dbReference>
<evidence type="ECO:0000256" key="2">
    <source>
        <dbReference type="ARBA" id="ARBA00022771"/>
    </source>
</evidence>
<proteinExistence type="predicted"/>
<dbReference type="SMART" id="SM00291">
    <property type="entry name" value="ZnF_ZZ"/>
    <property type="match status" value="1"/>
</dbReference>
<feature type="compositionally biased region" description="Polar residues" evidence="5">
    <location>
        <begin position="2647"/>
        <end position="2660"/>
    </location>
</feature>
<feature type="region of interest" description="Disordered" evidence="5">
    <location>
        <begin position="2647"/>
        <end position="2674"/>
    </location>
</feature>
<dbReference type="OrthoDB" id="424753at2759"/>
<organism evidence="7 8">
    <name type="scientific">Plasmodiophora brassicae</name>
    <name type="common">Clubroot disease agent</name>
    <dbReference type="NCBI Taxonomy" id="37360"/>
    <lineage>
        <taxon>Eukaryota</taxon>
        <taxon>Sar</taxon>
        <taxon>Rhizaria</taxon>
        <taxon>Endomyxa</taxon>
        <taxon>Phytomyxea</taxon>
        <taxon>Plasmodiophorida</taxon>
        <taxon>Plasmodiophoridae</taxon>
        <taxon>Plasmodiophora</taxon>
    </lineage>
</organism>
<evidence type="ECO:0000256" key="3">
    <source>
        <dbReference type="ARBA" id="ARBA00022833"/>
    </source>
</evidence>
<dbReference type="InterPro" id="IPR043145">
    <property type="entry name" value="Znf_ZZ_sf"/>
</dbReference>
<protein>
    <recommendedName>
        <fullName evidence="6">ZZ-type domain-containing protein</fullName>
    </recommendedName>
</protein>
<dbReference type="PROSITE" id="PS50135">
    <property type="entry name" value="ZF_ZZ_2"/>
    <property type="match status" value="1"/>
</dbReference>
<keyword evidence="1" id="KW-0479">Metal-binding</keyword>
<dbReference type="Gene3D" id="3.30.60.90">
    <property type="match status" value="1"/>
</dbReference>
<dbReference type="GO" id="GO:0008270">
    <property type="term" value="F:zinc ion binding"/>
    <property type="evidence" value="ECO:0007669"/>
    <property type="project" value="UniProtKB-KW"/>
</dbReference>
<dbReference type="Proteomes" id="UP000039324">
    <property type="component" value="Unassembled WGS sequence"/>
</dbReference>
<dbReference type="PROSITE" id="PS01357">
    <property type="entry name" value="ZF_ZZ_1"/>
    <property type="match status" value="1"/>
</dbReference>
<evidence type="ECO:0000256" key="4">
    <source>
        <dbReference type="PROSITE-ProRule" id="PRU00228"/>
    </source>
</evidence>
<evidence type="ECO:0000259" key="6">
    <source>
        <dbReference type="PROSITE" id="PS50135"/>
    </source>
</evidence>
<evidence type="ECO:0000313" key="7">
    <source>
        <dbReference type="EMBL" id="CEP03165.1"/>
    </source>
</evidence>
<feature type="region of interest" description="Disordered" evidence="5">
    <location>
        <begin position="280"/>
        <end position="332"/>
    </location>
</feature>
<gene>
    <name evidence="7" type="ORF">PBRA_002925</name>
</gene>
<feature type="domain" description="ZZ-type" evidence="6">
    <location>
        <begin position="2590"/>
        <end position="2649"/>
    </location>
</feature>
<evidence type="ECO:0000256" key="1">
    <source>
        <dbReference type="ARBA" id="ARBA00022723"/>
    </source>
</evidence>
<keyword evidence="3" id="KW-0862">Zinc</keyword>